<evidence type="ECO:0000256" key="2">
    <source>
        <dbReference type="SAM" id="MobiDB-lite"/>
    </source>
</evidence>
<dbReference type="PANTHER" id="PTHR35526:SF3">
    <property type="entry name" value="ANTI-SIGMA-F FACTOR RSBW"/>
    <property type="match status" value="1"/>
</dbReference>
<dbReference type="PANTHER" id="PTHR35526">
    <property type="entry name" value="ANTI-SIGMA-F FACTOR RSBW-RELATED"/>
    <property type="match status" value="1"/>
</dbReference>
<dbReference type="InterPro" id="IPR003594">
    <property type="entry name" value="HATPase_dom"/>
</dbReference>
<accession>A0ABN3L0H1</accession>
<protein>
    <recommendedName>
        <fullName evidence="3">Histidine kinase/HSP90-like ATPase domain-containing protein</fullName>
    </recommendedName>
</protein>
<dbReference type="EMBL" id="BAAATA010000004">
    <property type="protein sequence ID" value="GAA2475551.1"/>
    <property type="molecule type" value="Genomic_DNA"/>
</dbReference>
<feature type="compositionally biased region" description="Gly residues" evidence="2">
    <location>
        <begin position="22"/>
        <end position="35"/>
    </location>
</feature>
<dbReference type="RefSeq" id="WP_344381855.1">
    <property type="nucleotide sequence ID" value="NZ_BAAATA010000004.1"/>
</dbReference>
<evidence type="ECO:0000259" key="3">
    <source>
        <dbReference type="Pfam" id="PF13581"/>
    </source>
</evidence>
<keyword evidence="1" id="KW-0808">Transferase</keyword>
<keyword evidence="5" id="KW-1185">Reference proteome</keyword>
<feature type="domain" description="Histidine kinase/HSP90-like ATPase" evidence="3">
    <location>
        <begin position="53"/>
        <end position="162"/>
    </location>
</feature>
<dbReference type="CDD" id="cd16936">
    <property type="entry name" value="HATPase_RsbW-like"/>
    <property type="match status" value="1"/>
</dbReference>
<dbReference type="Proteomes" id="UP001501358">
    <property type="component" value="Unassembled WGS sequence"/>
</dbReference>
<reference evidence="4 5" key="1">
    <citation type="journal article" date="2019" name="Int. J. Syst. Evol. Microbiol.">
        <title>The Global Catalogue of Microorganisms (GCM) 10K type strain sequencing project: providing services to taxonomists for standard genome sequencing and annotation.</title>
        <authorList>
            <consortium name="The Broad Institute Genomics Platform"/>
            <consortium name="The Broad Institute Genome Sequencing Center for Infectious Disease"/>
            <person name="Wu L."/>
            <person name="Ma J."/>
        </authorList>
    </citation>
    <scope>NUCLEOTIDE SEQUENCE [LARGE SCALE GENOMIC DNA]</scope>
    <source>
        <strain evidence="4 5">JCM 6307</strain>
    </source>
</reference>
<feature type="region of interest" description="Disordered" evidence="2">
    <location>
        <begin position="1"/>
        <end position="46"/>
    </location>
</feature>
<evidence type="ECO:0000313" key="4">
    <source>
        <dbReference type="EMBL" id="GAA2475551.1"/>
    </source>
</evidence>
<comment type="caution">
    <text evidence="4">The sequence shown here is derived from an EMBL/GenBank/DDBJ whole genome shotgun (WGS) entry which is preliminary data.</text>
</comment>
<evidence type="ECO:0000256" key="1">
    <source>
        <dbReference type="ARBA" id="ARBA00022527"/>
    </source>
</evidence>
<sequence>MDPTAAAPHPPRPGGVPRPGSGRPGGEFRPGGGPRPAGPRPGAGRECRLQFSYHPRRLPHLRGMVEASLGCWGLEALAHDSTLIATELCSNVRHTPGRQGELALREVPGGVRIEVRDGCPTLPAFPLEPPDLFQEGGRGLFLVATQATRIGAALRRGGKAVWAEVSLWTQQSLDF</sequence>
<keyword evidence="1" id="KW-0418">Kinase</keyword>
<gene>
    <name evidence="4" type="ORF">GCM10010406_09560</name>
</gene>
<dbReference type="InterPro" id="IPR036890">
    <property type="entry name" value="HATPase_C_sf"/>
</dbReference>
<dbReference type="Pfam" id="PF13581">
    <property type="entry name" value="HATPase_c_2"/>
    <property type="match status" value="1"/>
</dbReference>
<keyword evidence="1" id="KW-0723">Serine/threonine-protein kinase</keyword>
<proteinExistence type="predicted"/>
<dbReference type="InterPro" id="IPR050267">
    <property type="entry name" value="Anti-sigma-factor_SerPK"/>
</dbReference>
<dbReference type="Gene3D" id="3.30.565.10">
    <property type="entry name" value="Histidine kinase-like ATPase, C-terminal domain"/>
    <property type="match status" value="1"/>
</dbReference>
<name>A0ABN3L0H1_9ACTN</name>
<organism evidence="4 5">
    <name type="scientific">Streptomyces thermolineatus</name>
    <dbReference type="NCBI Taxonomy" id="44033"/>
    <lineage>
        <taxon>Bacteria</taxon>
        <taxon>Bacillati</taxon>
        <taxon>Actinomycetota</taxon>
        <taxon>Actinomycetes</taxon>
        <taxon>Kitasatosporales</taxon>
        <taxon>Streptomycetaceae</taxon>
        <taxon>Streptomyces</taxon>
    </lineage>
</organism>
<evidence type="ECO:0000313" key="5">
    <source>
        <dbReference type="Proteomes" id="UP001501358"/>
    </source>
</evidence>